<evidence type="ECO:0000256" key="1">
    <source>
        <dbReference type="SAM" id="SignalP"/>
    </source>
</evidence>
<dbReference type="KEGG" id="sbil:SANBI_001020"/>
<dbReference type="Pfam" id="PF26366">
    <property type="entry name" value="DUF8094"/>
    <property type="match status" value="1"/>
</dbReference>
<proteinExistence type="predicted"/>
<dbReference type="RefSeq" id="WP_319159557.1">
    <property type="nucleotide sequence ID" value="NZ_CP138359.1"/>
</dbReference>
<keyword evidence="4" id="KW-1185">Reference proteome</keyword>
<evidence type="ECO:0000259" key="2">
    <source>
        <dbReference type="Pfam" id="PF26366"/>
    </source>
</evidence>
<dbReference type="AlphaFoldDB" id="A0AAF0ZAY6"/>
<feature type="chain" id="PRO_5041964618" description="DUF8094 domain-containing protein" evidence="1">
    <location>
        <begin position="23"/>
        <end position="331"/>
    </location>
</feature>
<reference evidence="4" key="1">
    <citation type="submission" date="2023-11" db="EMBL/GenBank/DDBJ databases">
        <authorList>
            <person name="Helweg L.P."/>
            <person name="Kiel A."/>
            <person name="Hitz F."/>
            <person name="Ruckert-Reed C."/>
            <person name="Busche T."/>
            <person name="Kaltschmidt B."/>
            <person name="Kaltschmidt C."/>
        </authorList>
    </citation>
    <scope>NUCLEOTIDE SEQUENCE [LARGE SCALE GENOMIC DNA]</scope>
    <source>
        <strain evidence="4">4.1</strain>
    </source>
</reference>
<protein>
    <recommendedName>
        <fullName evidence="2">DUF8094 domain-containing protein</fullName>
    </recommendedName>
</protein>
<name>A0AAF0ZAY6_9MICO</name>
<organism evidence="3 4">
    <name type="scientific">Sanguibacter biliveldensis</name>
    <dbReference type="NCBI Taxonomy" id="3030830"/>
    <lineage>
        <taxon>Bacteria</taxon>
        <taxon>Bacillati</taxon>
        <taxon>Actinomycetota</taxon>
        <taxon>Actinomycetes</taxon>
        <taxon>Micrococcales</taxon>
        <taxon>Sanguibacteraceae</taxon>
        <taxon>Sanguibacter</taxon>
    </lineage>
</organism>
<dbReference type="Proteomes" id="UP001304340">
    <property type="component" value="Chromosome"/>
</dbReference>
<evidence type="ECO:0000313" key="4">
    <source>
        <dbReference type="Proteomes" id="UP001304340"/>
    </source>
</evidence>
<sequence length="331" mass="33978">MRRTPRALVLVAAGLVALTACTPELPTVQTDPAPPTPLPVLSSAQDAAVFDAIGAALTTASETGDPAELAPRLTGPALTLRTVELQVAAAVGNQDGLTELPTTVQSEILPTTQTWPRTSMAVSARPDDLGTERLFVLGQDSARAQYQLWAWIRLFPSITLPTFAAPSVGSEAVAPDDTSLLVTPADAVARYVDVLASREGSAYAADFAADPLRAAMADSFTKQTAIAAELAGTYTETYSAPEGALRSVRTADGGALVVAQIDSASTLTGEEGAIVSPAASQRALIGDTPDSNSVSWGRTIVVGIYVPPADGGETGMQAVGSEFLTTSASIP</sequence>
<keyword evidence="1" id="KW-0732">Signal</keyword>
<dbReference type="PROSITE" id="PS51257">
    <property type="entry name" value="PROKAR_LIPOPROTEIN"/>
    <property type="match status" value="1"/>
</dbReference>
<dbReference type="InterPro" id="IPR058407">
    <property type="entry name" value="DUF8094"/>
</dbReference>
<feature type="domain" description="DUF8094" evidence="2">
    <location>
        <begin position="38"/>
        <end position="312"/>
    </location>
</feature>
<gene>
    <name evidence="3" type="ORF">SANBI_001020</name>
</gene>
<evidence type="ECO:0000313" key="3">
    <source>
        <dbReference type="EMBL" id="WPF83353.1"/>
    </source>
</evidence>
<accession>A0AAF0ZAY6</accession>
<dbReference type="EMBL" id="CP138359">
    <property type="protein sequence ID" value="WPF83353.1"/>
    <property type="molecule type" value="Genomic_DNA"/>
</dbReference>
<feature type="signal peptide" evidence="1">
    <location>
        <begin position="1"/>
        <end position="22"/>
    </location>
</feature>